<organism evidence="2 3">
    <name type="scientific">Constantimarinum furrinae</name>
    <dbReference type="NCBI Taxonomy" id="2562285"/>
    <lineage>
        <taxon>Bacteria</taxon>
        <taxon>Pseudomonadati</taxon>
        <taxon>Bacteroidota</taxon>
        <taxon>Flavobacteriia</taxon>
        <taxon>Flavobacteriales</taxon>
        <taxon>Flavobacteriaceae</taxon>
        <taxon>Altibacter/Constantimarinum group</taxon>
        <taxon>Constantimarinum</taxon>
    </lineage>
</organism>
<name>A0A7G8PQT6_9FLAO</name>
<dbReference type="AlphaFoldDB" id="A0A7G8PQT6"/>
<keyword evidence="1 2" id="KW-0808">Transferase</keyword>
<dbReference type="CDD" id="cd03801">
    <property type="entry name" value="GT4_PimA-like"/>
    <property type="match status" value="1"/>
</dbReference>
<dbReference type="Proteomes" id="UP000515514">
    <property type="component" value="Chromosome"/>
</dbReference>
<accession>A0A7G8PQT6</accession>
<evidence type="ECO:0000313" key="2">
    <source>
        <dbReference type="EMBL" id="QNJ96702.1"/>
    </source>
</evidence>
<dbReference type="GO" id="GO:0009103">
    <property type="term" value="P:lipopolysaccharide biosynthetic process"/>
    <property type="evidence" value="ECO:0007669"/>
    <property type="project" value="TreeGrafter"/>
</dbReference>
<gene>
    <name evidence="2" type="ORF">ALE3EI_0111</name>
</gene>
<dbReference type="GO" id="GO:0016757">
    <property type="term" value="F:glycosyltransferase activity"/>
    <property type="evidence" value="ECO:0007669"/>
    <property type="project" value="TreeGrafter"/>
</dbReference>
<dbReference type="RefSeq" id="WP_186989789.1">
    <property type="nucleotide sequence ID" value="NZ_CP052909.1"/>
</dbReference>
<sequence>MSEIKTILLCQYPMPLNRIASWTNMYNYYLRNSLHNFDFIVCPEDDEKAEGVTYSYIKPTNFPEAIKNRLDKKNRFAHYFKALDAVLEPNQKYIIHIIDHSGLIAPLNTHLETHYDRKDFYIQYYFQGFDVLYKDERAESFLGGIDEMFFLTQMSYQLYKSYYYELTMRAGVMHNTTDSKLFHTIPSEEKTSLKDALGIKAKLVFLWCSQDRPKKGLHIILDVWKRVYSGNAAEMQLLIVGTNTEVDLDGVTVVGRVPNATLPQYYQVSDFYLFSTLCKEGFGIVLAEALKCGCYCIASDQGGVKEVLANGDYGKLIENPNFIDEWVRVIKESMHEYVANNYQNPFYRPEFEKLYDLDDWCAKMNHKIAEAKKNMV</sequence>
<dbReference type="Gene3D" id="3.40.50.2000">
    <property type="entry name" value="Glycogen Phosphorylase B"/>
    <property type="match status" value="1"/>
</dbReference>
<protein>
    <submittedName>
        <fullName evidence="2">Glycosyl transferases group 1</fullName>
    </submittedName>
</protein>
<proteinExistence type="predicted"/>
<dbReference type="KEGG" id="alti:ALE3EI_0111"/>
<evidence type="ECO:0000256" key="1">
    <source>
        <dbReference type="ARBA" id="ARBA00022679"/>
    </source>
</evidence>
<dbReference type="PANTHER" id="PTHR46401">
    <property type="entry name" value="GLYCOSYLTRANSFERASE WBBK-RELATED"/>
    <property type="match status" value="1"/>
</dbReference>
<keyword evidence="3" id="KW-1185">Reference proteome</keyword>
<evidence type="ECO:0000313" key="3">
    <source>
        <dbReference type="Proteomes" id="UP000515514"/>
    </source>
</evidence>
<dbReference type="PANTHER" id="PTHR46401:SF2">
    <property type="entry name" value="GLYCOSYLTRANSFERASE WBBK-RELATED"/>
    <property type="match status" value="1"/>
</dbReference>
<dbReference type="Pfam" id="PF13692">
    <property type="entry name" value="Glyco_trans_1_4"/>
    <property type="match status" value="1"/>
</dbReference>
<reference evidence="2 3" key="1">
    <citation type="submission" date="2020-04" db="EMBL/GenBank/DDBJ databases">
        <title>Genome sequence of Altibacter aquimarinus strain ALE3EI.</title>
        <authorList>
            <person name="Oh H.-M."/>
            <person name="Jang D."/>
        </authorList>
    </citation>
    <scope>NUCLEOTIDE SEQUENCE [LARGE SCALE GENOMIC DNA]</scope>
    <source>
        <strain evidence="2 3">ALE3EI</strain>
    </source>
</reference>
<dbReference type="SUPFAM" id="SSF53756">
    <property type="entry name" value="UDP-Glycosyltransferase/glycogen phosphorylase"/>
    <property type="match status" value="1"/>
</dbReference>
<dbReference type="EMBL" id="CP052909">
    <property type="protein sequence ID" value="QNJ96702.1"/>
    <property type="molecule type" value="Genomic_DNA"/>
</dbReference>